<dbReference type="EMBL" id="KE561209">
    <property type="protein sequence ID" value="EPZ31539.1"/>
    <property type="molecule type" value="Genomic_DNA"/>
</dbReference>
<sequence>MMFFRYPKTLMLALISDLTTGVPLWAVVGVKVSKDSYVDFDIRPYYSFIYRGMLLRTFAMKEEHFDFVDVILLCLQQAENPRQSNQDVVRKQMA</sequence>
<dbReference type="Proteomes" id="UP000030755">
    <property type="component" value="Unassembled WGS sequence"/>
</dbReference>
<gene>
    <name evidence="1" type="ORF">O9G_000015</name>
</gene>
<evidence type="ECO:0000313" key="1">
    <source>
        <dbReference type="EMBL" id="EPZ31539.1"/>
    </source>
</evidence>
<dbReference type="AlphaFoldDB" id="A0A075ANR7"/>
<reference evidence="1 2" key="1">
    <citation type="journal article" date="2013" name="Curr. Biol.">
        <title>Shared signatures of parasitism and phylogenomics unite Cryptomycota and microsporidia.</title>
        <authorList>
            <person name="James T.Y."/>
            <person name="Pelin A."/>
            <person name="Bonen L."/>
            <person name="Ahrendt S."/>
            <person name="Sain D."/>
            <person name="Corradi N."/>
            <person name="Stajich J.E."/>
        </authorList>
    </citation>
    <scope>NUCLEOTIDE SEQUENCE [LARGE SCALE GENOMIC DNA]</scope>
    <source>
        <strain evidence="1 2">CSF55</strain>
    </source>
</reference>
<organism evidence="1 2">
    <name type="scientific">Rozella allomycis (strain CSF55)</name>
    <dbReference type="NCBI Taxonomy" id="988480"/>
    <lineage>
        <taxon>Eukaryota</taxon>
        <taxon>Fungi</taxon>
        <taxon>Fungi incertae sedis</taxon>
        <taxon>Cryptomycota</taxon>
        <taxon>Cryptomycota incertae sedis</taxon>
        <taxon>Rozella</taxon>
    </lineage>
</organism>
<name>A0A075ANR7_ROZAC</name>
<dbReference type="HOGENOM" id="CLU_2387416_0_0_1"/>
<evidence type="ECO:0000313" key="2">
    <source>
        <dbReference type="Proteomes" id="UP000030755"/>
    </source>
</evidence>
<accession>A0A075ANR7</accession>
<protein>
    <submittedName>
        <fullName evidence="1">Uncharacterized protein</fullName>
    </submittedName>
</protein>
<proteinExistence type="predicted"/>
<keyword evidence="2" id="KW-1185">Reference proteome</keyword>